<dbReference type="InterPro" id="IPR016058">
    <property type="entry name" value="Pheromone_Er1_protoz"/>
</dbReference>
<keyword evidence="2" id="KW-0964">Secreted</keyword>
<evidence type="ECO:0000256" key="4">
    <source>
        <dbReference type="ARBA" id="ARBA00023157"/>
    </source>
</evidence>
<evidence type="ECO:0000256" key="1">
    <source>
        <dbReference type="ARBA" id="ARBA00004613"/>
    </source>
</evidence>
<protein>
    <submittedName>
        <fullName evidence="6">Er-1 pheromone</fullName>
    </submittedName>
</protein>
<dbReference type="InterPro" id="IPR009064">
    <property type="entry name" value="Pheromone_protoz"/>
</dbReference>
<name>A0A346CI57_EUPRA</name>
<evidence type="ECO:0000256" key="3">
    <source>
        <dbReference type="ARBA" id="ARBA00023044"/>
    </source>
</evidence>
<dbReference type="SUPFAM" id="SSF47014">
    <property type="entry name" value="Protozoan pheromone proteins"/>
    <property type="match status" value="1"/>
</dbReference>
<gene>
    <name evidence="6" type="primary">mac-er-1</name>
</gene>
<reference evidence="6" key="1">
    <citation type="journal article" date="2018" name="J. Eukaryot. Microbiol.">
        <title>The Sub-Chromosomic Macronuclear Pheromone Genes of the Ciliate Euplotes raikovi: Comparative Structural Analysis and Insights into the Mechanism of Expression.</title>
        <authorList>
            <person name="Ricci F."/>
            <person name="Candelori A."/>
            <person name="Brandi A."/>
            <person name="Alimenti C."/>
            <person name="Luporini P."/>
            <person name="Vallesi A."/>
        </authorList>
    </citation>
    <scope>NUCLEOTIDE SEQUENCE</scope>
</reference>
<comment type="subcellular location">
    <subcellularLocation>
        <location evidence="1">Secreted</location>
    </subcellularLocation>
</comment>
<dbReference type="Gene3D" id="1.20.50.10">
    <property type="entry name" value="Pheromone ER-1"/>
    <property type="match status" value="1"/>
</dbReference>
<dbReference type="GO" id="GO:0005576">
    <property type="term" value="C:extracellular region"/>
    <property type="evidence" value="ECO:0007669"/>
    <property type="project" value="UniProtKB-SubCell"/>
</dbReference>
<dbReference type="AlphaFoldDB" id="A0A346CI57"/>
<dbReference type="SMR" id="A0A346CI57"/>
<proteinExistence type="predicted"/>
<feature type="chain" id="PRO_5017013160" evidence="5">
    <location>
        <begin position="20"/>
        <end position="75"/>
    </location>
</feature>
<dbReference type="CDD" id="cd23510">
    <property type="entry name" value="MER1_2_10"/>
    <property type="match status" value="1"/>
</dbReference>
<evidence type="ECO:0000256" key="2">
    <source>
        <dbReference type="ARBA" id="ARBA00022525"/>
    </source>
</evidence>
<evidence type="ECO:0000256" key="5">
    <source>
        <dbReference type="SAM" id="SignalP"/>
    </source>
</evidence>
<organism evidence="6">
    <name type="scientific">Euplotes raikovi</name>
    <dbReference type="NCBI Taxonomy" id="5938"/>
    <lineage>
        <taxon>Eukaryota</taxon>
        <taxon>Sar</taxon>
        <taxon>Alveolata</taxon>
        <taxon>Ciliophora</taxon>
        <taxon>Intramacronucleata</taxon>
        <taxon>Spirotrichea</taxon>
        <taxon>Hypotrichia</taxon>
        <taxon>Euplotida</taxon>
        <taxon>Euplotidae</taxon>
        <taxon>Euplotes</taxon>
    </lineage>
</organism>
<feature type="signal peptide" evidence="5">
    <location>
        <begin position="1"/>
        <end position="19"/>
    </location>
</feature>
<accession>A0A346CI57</accession>
<sequence length="75" mass="8251">MNKLAILAIIAMVLFSANAFRFQSRLRSNVEAKTGDACEQAAIQCVESACEGLCTEGEDRTGCYMYIYSNCPPYV</sequence>
<dbReference type="InterPro" id="IPR036245">
    <property type="entry name" value="Pheromone_protoz_sf"/>
</dbReference>
<dbReference type="Pfam" id="PF06360">
    <property type="entry name" value="E_raikovi_mat"/>
    <property type="match status" value="1"/>
</dbReference>
<keyword evidence="4" id="KW-1015">Disulfide bond</keyword>
<dbReference type="EMBL" id="MH423852">
    <property type="protein sequence ID" value="AXL95182.1"/>
    <property type="molecule type" value="Genomic_DNA"/>
</dbReference>
<keyword evidence="3" id="KW-0588">Pheromone</keyword>
<evidence type="ECO:0000313" key="6">
    <source>
        <dbReference type="EMBL" id="AXL95182.1"/>
    </source>
</evidence>
<keyword evidence="5" id="KW-0732">Signal</keyword>
<dbReference type="GO" id="GO:0005186">
    <property type="term" value="F:pheromone activity"/>
    <property type="evidence" value="ECO:0007669"/>
    <property type="project" value="UniProtKB-KW"/>
</dbReference>